<dbReference type="MEROPS" id="S26.014"/>
<dbReference type="SUPFAM" id="SSF51306">
    <property type="entry name" value="LexA/Signal peptidase"/>
    <property type="match status" value="1"/>
</dbReference>
<feature type="transmembrane region" description="Helical" evidence="6">
    <location>
        <begin position="7"/>
        <end position="26"/>
    </location>
</feature>
<keyword evidence="4" id="KW-0574">Periplasm</keyword>
<evidence type="ECO:0000256" key="6">
    <source>
        <dbReference type="SAM" id="Phobius"/>
    </source>
</evidence>
<reference evidence="8 9" key="1">
    <citation type="journal article" date="2009" name="Appl. Environ. Microbiol.">
        <title>Community genomic and proteomic analyses of chemoautotrophic iron-oxidizing "Leptospirillum rubarum" (Group II) and "Leptospirillum ferrodiazotrophum" (Group III) bacteria in acid mine drainage biofilms.</title>
        <authorList>
            <person name="Goltsman D.S."/>
            <person name="Denef V.J."/>
            <person name="Singer S.W."/>
            <person name="VerBerkmoes N.C."/>
            <person name="Lefsrud M."/>
            <person name="Mueller R.S."/>
            <person name="Dick G.J."/>
            <person name="Sun C.L."/>
            <person name="Wheeler K.E."/>
            <person name="Zemla A."/>
            <person name="Baker B.J."/>
            <person name="Hauser L."/>
            <person name="Land M."/>
            <person name="Shah M.B."/>
            <person name="Thelen M.P."/>
            <person name="Hettich R.L."/>
            <person name="Banfield J.F."/>
        </authorList>
    </citation>
    <scope>NUCLEOTIDE SEQUENCE [LARGE SCALE GENOMIC DNA]</scope>
</reference>
<comment type="subcellular location">
    <subcellularLocation>
        <location evidence="1">Periplasm</location>
    </subcellularLocation>
</comment>
<keyword evidence="9" id="KW-1185">Reference proteome</keyword>
<sequence length="181" mass="20207">MKFSRKLLLWPSLILMFAFLIMRFLFCLSPMVNISDSEPVGLYLLDLSSSKKIRRGNLVAACIPLKFARLAFQRTYLKASSTCPGHVIPILKRVYGVPGDRVVLKKNGVVINGTNIPHTNRLAVDTRGNPVPHVTFSGKLSGYLLLAPTYHLSFDGRYFGPVSRSDIVGRATPLFTFRRVP</sequence>
<dbReference type="InterPro" id="IPR019533">
    <property type="entry name" value="Peptidase_S26"/>
</dbReference>
<keyword evidence="3" id="KW-0732">Signal</keyword>
<dbReference type="Pfam" id="PF10502">
    <property type="entry name" value="Peptidase_S26"/>
    <property type="match status" value="1"/>
</dbReference>
<dbReference type="InterPro" id="IPR036286">
    <property type="entry name" value="LexA/Signal_pep-like_sf"/>
</dbReference>
<evidence type="ECO:0000256" key="4">
    <source>
        <dbReference type="ARBA" id="ARBA00022764"/>
    </source>
</evidence>
<dbReference type="GO" id="GO:0004252">
    <property type="term" value="F:serine-type endopeptidase activity"/>
    <property type="evidence" value="ECO:0007669"/>
    <property type="project" value="InterPro"/>
</dbReference>
<dbReference type="InterPro" id="IPR014139">
    <property type="entry name" value="Peptidase_S26C_TraF"/>
</dbReference>
<proteinExistence type="inferred from homology"/>
<evidence type="ECO:0000313" key="8">
    <source>
        <dbReference type="EMBL" id="EES53441.1"/>
    </source>
</evidence>
<evidence type="ECO:0000313" key="9">
    <source>
        <dbReference type="Proteomes" id="UP000009374"/>
    </source>
</evidence>
<keyword evidence="6" id="KW-0472">Membrane</keyword>
<comment type="similarity">
    <text evidence="2">Belongs to the peptidase S26C family.</text>
</comment>
<keyword evidence="6" id="KW-1133">Transmembrane helix</keyword>
<organism evidence="8 9">
    <name type="scientific">Leptospirillum ferrodiazotrophum</name>
    <dbReference type="NCBI Taxonomy" id="412449"/>
    <lineage>
        <taxon>Bacteria</taxon>
        <taxon>Pseudomonadati</taxon>
        <taxon>Nitrospirota</taxon>
        <taxon>Nitrospiria</taxon>
        <taxon>Nitrospirales</taxon>
        <taxon>Nitrospiraceae</taxon>
        <taxon>Leptospirillum</taxon>
    </lineage>
</organism>
<dbReference type="Proteomes" id="UP000009374">
    <property type="component" value="Unassembled WGS sequence"/>
</dbReference>
<evidence type="ECO:0000256" key="3">
    <source>
        <dbReference type="ARBA" id="ARBA00022729"/>
    </source>
</evidence>
<keyword evidence="6" id="KW-0812">Transmembrane</keyword>
<dbReference type="EMBL" id="GG693862">
    <property type="protein sequence ID" value="EES53441.1"/>
    <property type="molecule type" value="Genomic_DNA"/>
</dbReference>
<evidence type="ECO:0000256" key="1">
    <source>
        <dbReference type="ARBA" id="ARBA00004418"/>
    </source>
</evidence>
<protein>
    <submittedName>
        <fullName evidence="8">Conujugal transfer protein (TraF)</fullName>
    </submittedName>
</protein>
<evidence type="ECO:0000259" key="7">
    <source>
        <dbReference type="Pfam" id="PF10502"/>
    </source>
</evidence>
<dbReference type="Gene3D" id="2.10.109.10">
    <property type="entry name" value="Umud Fragment, subunit A"/>
    <property type="match status" value="1"/>
</dbReference>
<keyword evidence="5" id="KW-0184">Conjugation</keyword>
<accession>C6HV67</accession>
<name>C6HV67_9BACT</name>
<evidence type="ECO:0000256" key="2">
    <source>
        <dbReference type="ARBA" id="ARBA00005849"/>
    </source>
</evidence>
<dbReference type="NCBIfam" id="TIGR02771">
    <property type="entry name" value="TraF_Ti"/>
    <property type="match status" value="1"/>
</dbReference>
<dbReference type="AlphaFoldDB" id="C6HV67"/>
<dbReference type="GO" id="GO:0006465">
    <property type="term" value="P:signal peptide processing"/>
    <property type="evidence" value="ECO:0007669"/>
    <property type="project" value="InterPro"/>
</dbReference>
<dbReference type="GO" id="GO:0042597">
    <property type="term" value="C:periplasmic space"/>
    <property type="evidence" value="ECO:0007669"/>
    <property type="project" value="UniProtKB-SubCell"/>
</dbReference>
<feature type="domain" description="Peptidase S26" evidence="7">
    <location>
        <begin position="12"/>
        <end position="172"/>
    </location>
</feature>
<evidence type="ECO:0000256" key="5">
    <source>
        <dbReference type="ARBA" id="ARBA00022971"/>
    </source>
</evidence>
<gene>
    <name evidence="8" type="ORF">UBAL3_78920031</name>
</gene>